<dbReference type="InterPro" id="IPR030385">
    <property type="entry name" value="G_IRG_dom"/>
</dbReference>
<keyword evidence="3" id="KW-0378">Hydrolase</keyword>
<keyword evidence="7" id="KW-1185">Reference proteome</keyword>
<protein>
    <recommendedName>
        <fullName evidence="5">IRG-type G domain-containing protein</fullName>
    </recommendedName>
</protein>
<dbReference type="InterPro" id="IPR007743">
    <property type="entry name" value="Immunity-related_GTPase-like"/>
</dbReference>
<dbReference type="Pfam" id="PF05049">
    <property type="entry name" value="IIGP"/>
    <property type="match status" value="1"/>
</dbReference>
<dbReference type="SUPFAM" id="SSF52540">
    <property type="entry name" value="P-loop containing nucleoside triphosphate hydrolases"/>
    <property type="match status" value="1"/>
</dbReference>
<dbReference type="InterPro" id="IPR051515">
    <property type="entry name" value="IRG"/>
</dbReference>
<dbReference type="PANTHER" id="PTHR32341:SF17">
    <property type="entry name" value="IRG-TYPE G DOMAIN-CONTAINING PROTEIN"/>
    <property type="match status" value="1"/>
</dbReference>
<dbReference type="GO" id="GO:0003924">
    <property type="term" value="F:GTPase activity"/>
    <property type="evidence" value="ECO:0007669"/>
    <property type="project" value="TreeGrafter"/>
</dbReference>
<dbReference type="InterPro" id="IPR027417">
    <property type="entry name" value="P-loop_NTPase"/>
</dbReference>
<sequence>MEALTNFMMSMDLGSCEKDVVEMCLQSYRNHLAHLETEDPSEAACKVKEELESFENAMLNIAITGETASERFKSSHAKLAREIRGRGKKFYFVCSKVDADLYNAKRQQPSTYKEEKILEAIKENCIQHLEAEGMTSPKVFLLSSFDLENYDFHDLVDTLERELPSHKRHAFLLSLPNISPQTLQKKKEALKQQIWKLALLSGAASGGVAAIPGFRSKSLCLAFNVPVLLKRMRGYSKSFGLEENSLAKLAQHSGKSVNDLKAAIKTPLAKDLTLEYVWELLSQSPVLLTLKSMGTLLSSSVGAKLQAMTETCLLVADFSEYCGKVLPVLCALTAGGISYSATSFMLHRFLDAVAEDAQRVREVVLEEEGKKSI</sequence>
<dbReference type="GO" id="GO:0016020">
    <property type="term" value="C:membrane"/>
    <property type="evidence" value="ECO:0007669"/>
    <property type="project" value="InterPro"/>
</dbReference>
<reference evidence="6" key="1">
    <citation type="submission" date="2021-09" db="EMBL/GenBank/DDBJ databases">
        <title>The genome of Mauremys mutica provides insights into the evolution of semi-aquatic lifestyle.</title>
        <authorList>
            <person name="Gong S."/>
            <person name="Gao Y."/>
        </authorList>
    </citation>
    <scope>NUCLEOTIDE SEQUENCE</scope>
    <source>
        <strain evidence="6">MM-2020</strain>
        <tissue evidence="6">Muscle</tissue>
    </source>
</reference>
<comment type="caution">
    <text evidence="6">The sequence shown here is derived from an EMBL/GenBank/DDBJ whole genome shotgun (WGS) entry which is preliminary data.</text>
</comment>
<proteinExistence type="inferred from homology"/>
<accession>A0A9D3XL69</accession>
<gene>
    <name evidence="6" type="ORF">KIL84_009726</name>
</gene>
<comment type="similarity">
    <text evidence="1">Belongs to the TRAFAC class dynamin-like GTPase superfamily. IRG family.</text>
</comment>
<evidence type="ECO:0000256" key="2">
    <source>
        <dbReference type="ARBA" id="ARBA00022741"/>
    </source>
</evidence>
<feature type="domain" description="IRG-type G" evidence="5">
    <location>
        <begin position="1"/>
        <end position="162"/>
    </location>
</feature>
<evidence type="ECO:0000256" key="1">
    <source>
        <dbReference type="ARBA" id="ARBA00005429"/>
    </source>
</evidence>
<keyword evidence="4" id="KW-0342">GTP-binding</keyword>
<dbReference type="AlphaFoldDB" id="A0A9D3XL69"/>
<evidence type="ECO:0000313" key="6">
    <source>
        <dbReference type="EMBL" id="KAH1181972.1"/>
    </source>
</evidence>
<dbReference type="EMBL" id="JAHDVG010000467">
    <property type="protein sequence ID" value="KAH1181972.1"/>
    <property type="molecule type" value="Genomic_DNA"/>
</dbReference>
<dbReference type="GO" id="GO:0005525">
    <property type="term" value="F:GTP binding"/>
    <property type="evidence" value="ECO:0007669"/>
    <property type="project" value="UniProtKB-KW"/>
</dbReference>
<name>A0A9D3XL69_9SAUR</name>
<evidence type="ECO:0000256" key="3">
    <source>
        <dbReference type="ARBA" id="ARBA00022801"/>
    </source>
</evidence>
<keyword evidence="2" id="KW-0547">Nucleotide-binding</keyword>
<dbReference type="Gene3D" id="3.40.50.300">
    <property type="entry name" value="P-loop containing nucleotide triphosphate hydrolases"/>
    <property type="match status" value="1"/>
</dbReference>
<dbReference type="PROSITE" id="PS51716">
    <property type="entry name" value="G_IRG"/>
    <property type="match status" value="1"/>
</dbReference>
<dbReference type="PANTHER" id="PTHR32341">
    <property type="entry name" value="INTERFERON-INDUCIBLE GTPASE"/>
    <property type="match status" value="1"/>
</dbReference>
<evidence type="ECO:0000313" key="7">
    <source>
        <dbReference type="Proteomes" id="UP000827986"/>
    </source>
</evidence>
<evidence type="ECO:0000259" key="5">
    <source>
        <dbReference type="PROSITE" id="PS51716"/>
    </source>
</evidence>
<dbReference type="Proteomes" id="UP000827986">
    <property type="component" value="Unassembled WGS sequence"/>
</dbReference>
<organism evidence="6 7">
    <name type="scientific">Mauremys mutica</name>
    <name type="common">yellowpond turtle</name>
    <dbReference type="NCBI Taxonomy" id="74926"/>
    <lineage>
        <taxon>Eukaryota</taxon>
        <taxon>Metazoa</taxon>
        <taxon>Chordata</taxon>
        <taxon>Craniata</taxon>
        <taxon>Vertebrata</taxon>
        <taxon>Euteleostomi</taxon>
        <taxon>Archelosauria</taxon>
        <taxon>Testudinata</taxon>
        <taxon>Testudines</taxon>
        <taxon>Cryptodira</taxon>
        <taxon>Durocryptodira</taxon>
        <taxon>Testudinoidea</taxon>
        <taxon>Geoemydidae</taxon>
        <taxon>Geoemydinae</taxon>
        <taxon>Mauremys</taxon>
    </lineage>
</organism>
<evidence type="ECO:0000256" key="4">
    <source>
        <dbReference type="ARBA" id="ARBA00023134"/>
    </source>
</evidence>